<accession>A0A0S2KF55</accession>
<reference evidence="2 3" key="1">
    <citation type="submission" date="2015-11" db="EMBL/GenBank/DDBJ databases">
        <authorList>
            <person name="Zhang Y."/>
            <person name="Guo Z."/>
        </authorList>
    </citation>
    <scope>NUCLEOTIDE SEQUENCE [LARGE SCALE GENOMIC DNA]</scope>
    <source>
        <strain evidence="2 3">KCTC 32221</strain>
    </source>
</reference>
<dbReference type="PANTHER" id="PTHR42923:SF17">
    <property type="entry name" value="AMINE OXIDASE DOMAIN-CONTAINING PROTEIN"/>
    <property type="match status" value="1"/>
</dbReference>
<evidence type="ECO:0000313" key="2">
    <source>
        <dbReference type="EMBL" id="ALO46739.1"/>
    </source>
</evidence>
<dbReference type="PANTHER" id="PTHR42923">
    <property type="entry name" value="PROTOPORPHYRINOGEN OXIDASE"/>
    <property type="match status" value="1"/>
</dbReference>
<keyword evidence="3" id="KW-1185">Reference proteome</keyword>
<dbReference type="RefSeq" id="WP_058022201.1">
    <property type="nucleotide sequence ID" value="NZ_CP013189.1"/>
</dbReference>
<dbReference type="Gene3D" id="3.50.50.60">
    <property type="entry name" value="FAD/NAD(P)-binding domain"/>
    <property type="match status" value="1"/>
</dbReference>
<dbReference type="OrthoDB" id="20837at2"/>
<dbReference type="InterPro" id="IPR036188">
    <property type="entry name" value="FAD/NAD-bd_sf"/>
</dbReference>
<feature type="domain" description="Amine oxidase" evidence="1">
    <location>
        <begin position="10"/>
        <end position="306"/>
    </location>
</feature>
<gene>
    <name evidence="2" type="ORF">PS2015_2100</name>
</gene>
<name>A0A0S2KF55_9GAMM</name>
<dbReference type="STRING" id="1249552.PS2015_2100"/>
<evidence type="ECO:0000313" key="3">
    <source>
        <dbReference type="Proteomes" id="UP000065641"/>
    </source>
</evidence>
<dbReference type="GO" id="GO:0016491">
    <property type="term" value="F:oxidoreductase activity"/>
    <property type="evidence" value="ECO:0007669"/>
    <property type="project" value="InterPro"/>
</dbReference>
<proteinExistence type="predicted"/>
<dbReference type="Pfam" id="PF01593">
    <property type="entry name" value="Amino_oxidase"/>
    <property type="match status" value="1"/>
</dbReference>
<dbReference type="SUPFAM" id="SSF51905">
    <property type="entry name" value="FAD/NAD(P)-binding domain"/>
    <property type="match status" value="1"/>
</dbReference>
<dbReference type="KEGG" id="pspi:PS2015_2100"/>
<dbReference type="AlphaFoldDB" id="A0A0S2KF55"/>
<organism evidence="2 3">
    <name type="scientific">Pseudohongiella spirulinae</name>
    <dbReference type="NCBI Taxonomy" id="1249552"/>
    <lineage>
        <taxon>Bacteria</taxon>
        <taxon>Pseudomonadati</taxon>
        <taxon>Pseudomonadota</taxon>
        <taxon>Gammaproteobacteria</taxon>
        <taxon>Pseudomonadales</taxon>
        <taxon>Pseudohongiellaceae</taxon>
        <taxon>Pseudohongiella</taxon>
    </lineage>
</organism>
<dbReference type="InterPro" id="IPR002937">
    <property type="entry name" value="Amino_oxidase"/>
</dbReference>
<dbReference type="Proteomes" id="UP000065641">
    <property type="component" value="Chromosome"/>
</dbReference>
<evidence type="ECO:0000259" key="1">
    <source>
        <dbReference type="Pfam" id="PF01593"/>
    </source>
</evidence>
<protein>
    <submittedName>
        <fullName evidence="2">Amine oxidase, flavin-containing protein</fullName>
    </submittedName>
</protein>
<dbReference type="PATRIC" id="fig|1249552.3.peg.2113"/>
<dbReference type="EMBL" id="CP013189">
    <property type="protein sequence ID" value="ALO46739.1"/>
    <property type="molecule type" value="Genomic_DNA"/>
</dbReference>
<sequence length="419" mass="47247">MKIAIIGTGIAGLTAAYRLAPRHDITVYEAADRIGGHTATIDVTLDGKDFAIDTGFIVFNDWTYPNFIALMNELDVDWRDSDMSFGVQCQSSGLEYAGVSGRLAMYNSLFAQRRQLASPTFIKMLLHILAFNKQAIADVEADSIPDETLQAYLHRHRLSSAFADYYLVPMTSAIWSTSFNDMLDFPVRFMLPFMYRHGLLNVHHRPRWRTLSGGSRAYLEPMSRSFSDRIRLSTPVESICRQAGHVTVSSNRGEEQYDHVVLACHSDQSLSMLSDPTAAETDLLSAINYQANDVVLHTDTRVMPDNRRAWASWNYYLPIERGGLPRVTYDMNRLMGIESPHRFLVSLNDTDRIVPERILGSFEYAHPVFTRAGADAQARWSTINVDRTWYCGAWWGKGFHEDGVVSALRVVDAIGQLTS</sequence>
<dbReference type="InterPro" id="IPR050464">
    <property type="entry name" value="Zeta_carotene_desat/Oxidored"/>
</dbReference>